<feature type="transmembrane region" description="Helical" evidence="2">
    <location>
        <begin position="46"/>
        <end position="64"/>
    </location>
</feature>
<keyword evidence="4" id="KW-1185">Reference proteome</keyword>
<protein>
    <recommendedName>
        <fullName evidence="5">Tetraspanin family-domain-containing protein</fullName>
    </recommendedName>
</protein>
<evidence type="ECO:0008006" key="5">
    <source>
        <dbReference type="Google" id="ProtNLM"/>
    </source>
</evidence>
<gene>
    <name evidence="3" type="ORF">BJ085DRAFT_39181</name>
</gene>
<accession>A0A4P9ZPY4</accession>
<evidence type="ECO:0000256" key="2">
    <source>
        <dbReference type="SAM" id="Phobius"/>
    </source>
</evidence>
<name>A0A4P9ZPY4_9FUNG</name>
<feature type="transmembrane region" description="Helical" evidence="2">
    <location>
        <begin position="94"/>
        <end position="116"/>
    </location>
</feature>
<dbReference type="AlphaFoldDB" id="A0A4P9ZPY4"/>
<feature type="region of interest" description="Disordered" evidence="1">
    <location>
        <begin position="159"/>
        <end position="179"/>
    </location>
</feature>
<dbReference type="Proteomes" id="UP000268162">
    <property type="component" value="Unassembled WGS sequence"/>
</dbReference>
<feature type="transmembrane region" description="Helical" evidence="2">
    <location>
        <begin position="208"/>
        <end position="229"/>
    </location>
</feature>
<organism evidence="3 4">
    <name type="scientific">Dimargaris cristalligena</name>
    <dbReference type="NCBI Taxonomy" id="215637"/>
    <lineage>
        <taxon>Eukaryota</taxon>
        <taxon>Fungi</taxon>
        <taxon>Fungi incertae sedis</taxon>
        <taxon>Zoopagomycota</taxon>
        <taxon>Kickxellomycotina</taxon>
        <taxon>Dimargaritomycetes</taxon>
        <taxon>Dimargaritales</taxon>
        <taxon>Dimargaritaceae</taxon>
        <taxon>Dimargaris</taxon>
    </lineage>
</organism>
<keyword evidence="2" id="KW-1133">Transmembrane helix</keyword>
<dbReference type="EMBL" id="ML003214">
    <property type="protein sequence ID" value="RKP34410.1"/>
    <property type="molecule type" value="Genomic_DNA"/>
</dbReference>
<sequence length="268" mass="30305">MTNRLGFLGPLQIPTVQGIWHLFNYFYPSAVLAFAAIQALRLRGELIPAVGFLLLGLVALFSLGQKALASHRASASNITFDESSAAAAPDLTTIGLVLLLLLLISVDTLALAGLHWQDVLLDWYWLEMYRTQPEGIRDLESAYRCCGYRSLVDKDIPKVLPPHRDTPNNRPGIPHSSPRETELRCHLNPDLGYQRSCFSFVHETYHEAYMGLIWFTSLFALYQGAVLYVHLRQKSGWPVSELRQTNDYRQIEEVNDGEDQHILGRARL</sequence>
<evidence type="ECO:0000256" key="1">
    <source>
        <dbReference type="SAM" id="MobiDB-lite"/>
    </source>
</evidence>
<reference evidence="4" key="1">
    <citation type="journal article" date="2018" name="Nat. Microbiol.">
        <title>Leveraging single-cell genomics to expand the fungal tree of life.</title>
        <authorList>
            <person name="Ahrendt S.R."/>
            <person name="Quandt C.A."/>
            <person name="Ciobanu D."/>
            <person name="Clum A."/>
            <person name="Salamov A."/>
            <person name="Andreopoulos B."/>
            <person name="Cheng J.F."/>
            <person name="Woyke T."/>
            <person name="Pelin A."/>
            <person name="Henrissat B."/>
            <person name="Reynolds N.K."/>
            <person name="Benny G.L."/>
            <person name="Smith M.E."/>
            <person name="James T.Y."/>
            <person name="Grigoriev I.V."/>
        </authorList>
    </citation>
    <scope>NUCLEOTIDE SEQUENCE [LARGE SCALE GENOMIC DNA]</scope>
    <source>
        <strain evidence="4">RSA 468</strain>
    </source>
</reference>
<proteinExistence type="predicted"/>
<keyword evidence="2" id="KW-0812">Transmembrane</keyword>
<evidence type="ECO:0000313" key="4">
    <source>
        <dbReference type="Proteomes" id="UP000268162"/>
    </source>
</evidence>
<evidence type="ECO:0000313" key="3">
    <source>
        <dbReference type="EMBL" id="RKP34410.1"/>
    </source>
</evidence>
<keyword evidence="2" id="KW-0472">Membrane</keyword>
<feature type="transmembrane region" description="Helical" evidence="2">
    <location>
        <begin position="21"/>
        <end position="40"/>
    </location>
</feature>
<dbReference type="OrthoDB" id="71600at2759"/>